<dbReference type="AlphaFoldDB" id="A0A9P5Z663"/>
<dbReference type="OrthoDB" id="3039255at2759"/>
<organism evidence="1 2">
    <name type="scientific">Pholiota conissans</name>
    <dbReference type="NCBI Taxonomy" id="109636"/>
    <lineage>
        <taxon>Eukaryota</taxon>
        <taxon>Fungi</taxon>
        <taxon>Dikarya</taxon>
        <taxon>Basidiomycota</taxon>
        <taxon>Agaricomycotina</taxon>
        <taxon>Agaricomycetes</taxon>
        <taxon>Agaricomycetidae</taxon>
        <taxon>Agaricales</taxon>
        <taxon>Agaricineae</taxon>
        <taxon>Strophariaceae</taxon>
        <taxon>Pholiota</taxon>
    </lineage>
</organism>
<accession>A0A9P5Z663</accession>
<evidence type="ECO:0000313" key="1">
    <source>
        <dbReference type="EMBL" id="KAF9480945.1"/>
    </source>
</evidence>
<name>A0A9P5Z663_9AGAR</name>
<sequence length="497" mass="56605">MSATLPYDIWCIIARFVPEDDVVQLYAVNSAFFHYAMKIAYREVQISHLDDESTLRCVKNFGRPAVAHYVQSLILRPHALGYYMYGASDFRGFLAESLWRVQGRVDGRANPSGPAAARILLRGITKMQNIKSLKVVHFCPDTYPYFVLALPLVNEALVSSGSRIQTLSLEVPLESYEHILPQTLKLSSLATLNVVMQSHHDFAKANYSDSISTTLVPFILRHRHTLKHLSIDIQYRHGSADLSSIFSGLNDFFSRLISLTMSIPFEYVYKPGVHTILANHSGLIQELKLVFYPPFLRQDFLLPPDQLFSLPIFQVPLPQLKVLDLDLWMWPETERRSATRNLVNYLFPVQEILSVLILRHHLFCADDLRILLDTSRGIFSHLARLQISVRYLCVDLFDILASQLPTLSRLDISFDTLGGNISDSKNAETSYLTNVQNFHLAMQQRRYTNWTLRHLELSLMGNAAGRWEECCGAIAQALPNIYSFNGISKDQSVRNKV</sequence>
<reference evidence="1" key="1">
    <citation type="submission" date="2020-11" db="EMBL/GenBank/DDBJ databases">
        <authorList>
            <consortium name="DOE Joint Genome Institute"/>
            <person name="Ahrendt S."/>
            <person name="Riley R."/>
            <person name="Andreopoulos W."/>
            <person name="Labutti K."/>
            <person name="Pangilinan J."/>
            <person name="Ruiz-Duenas F.J."/>
            <person name="Barrasa J.M."/>
            <person name="Sanchez-Garcia M."/>
            <person name="Camarero S."/>
            <person name="Miyauchi S."/>
            <person name="Serrano A."/>
            <person name="Linde D."/>
            <person name="Babiker R."/>
            <person name="Drula E."/>
            <person name="Ayuso-Fernandez I."/>
            <person name="Pacheco R."/>
            <person name="Padilla G."/>
            <person name="Ferreira P."/>
            <person name="Barriuso J."/>
            <person name="Kellner H."/>
            <person name="Castanera R."/>
            <person name="Alfaro M."/>
            <person name="Ramirez L."/>
            <person name="Pisabarro A.G."/>
            <person name="Kuo A."/>
            <person name="Tritt A."/>
            <person name="Lipzen A."/>
            <person name="He G."/>
            <person name="Yan M."/>
            <person name="Ng V."/>
            <person name="Cullen D."/>
            <person name="Martin F."/>
            <person name="Rosso M.-N."/>
            <person name="Henrissat B."/>
            <person name="Hibbett D."/>
            <person name="Martinez A.T."/>
            <person name="Grigoriev I.V."/>
        </authorList>
    </citation>
    <scope>NUCLEOTIDE SEQUENCE</scope>
    <source>
        <strain evidence="1">CIRM-BRFM 674</strain>
    </source>
</reference>
<dbReference type="Proteomes" id="UP000807469">
    <property type="component" value="Unassembled WGS sequence"/>
</dbReference>
<dbReference type="EMBL" id="MU155186">
    <property type="protein sequence ID" value="KAF9480945.1"/>
    <property type="molecule type" value="Genomic_DNA"/>
</dbReference>
<protein>
    <recommendedName>
        <fullName evidence="3">F-box domain-containing protein</fullName>
    </recommendedName>
</protein>
<evidence type="ECO:0008006" key="3">
    <source>
        <dbReference type="Google" id="ProtNLM"/>
    </source>
</evidence>
<gene>
    <name evidence="1" type="ORF">BDN70DRAFT_804409</name>
</gene>
<keyword evidence="2" id="KW-1185">Reference proteome</keyword>
<evidence type="ECO:0000313" key="2">
    <source>
        <dbReference type="Proteomes" id="UP000807469"/>
    </source>
</evidence>
<comment type="caution">
    <text evidence="1">The sequence shown here is derived from an EMBL/GenBank/DDBJ whole genome shotgun (WGS) entry which is preliminary data.</text>
</comment>
<proteinExistence type="predicted"/>